<organism evidence="3 4">
    <name type="scientific">Collybiopsis luxurians FD-317 M1</name>
    <dbReference type="NCBI Taxonomy" id="944289"/>
    <lineage>
        <taxon>Eukaryota</taxon>
        <taxon>Fungi</taxon>
        <taxon>Dikarya</taxon>
        <taxon>Basidiomycota</taxon>
        <taxon>Agaricomycotina</taxon>
        <taxon>Agaricomycetes</taxon>
        <taxon>Agaricomycetidae</taxon>
        <taxon>Agaricales</taxon>
        <taxon>Marasmiineae</taxon>
        <taxon>Omphalotaceae</taxon>
        <taxon>Collybiopsis</taxon>
        <taxon>Collybiopsis luxurians</taxon>
    </lineage>
</organism>
<feature type="transmembrane region" description="Helical" evidence="1">
    <location>
        <begin position="34"/>
        <end position="52"/>
    </location>
</feature>
<evidence type="ECO:0000256" key="1">
    <source>
        <dbReference type="SAM" id="Phobius"/>
    </source>
</evidence>
<feature type="transmembrane region" description="Helical" evidence="1">
    <location>
        <begin position="226"/>
        <end position="246"/>
    </location>
</feature>
<feature type="transmembrane region" description="Helical" evidence="1">
    <location>
        <begin position="144"/>
        <end position="166"/>
    </location>
</feature>
<keyword evidence="4" id="KW-1185">Reference proteome</keyword>
<dbReference type="HOGENOM" id="CLU_046025_5_4_1"/>
<dbReference type="AlphaFoldDB" id="A0A0D0CWC6"/>
<feature type="transmembrane region" description="Helical" evidence="1">
    <location>
        <begin position="186"/>
        <end position="206"/>
    </location>
</feature>
<proteinExistence type="predicted"/>
<reference evidence="3 4" key="1">
    <citation type="submission" date="2014-04" db="EMBL/GenBank/DDBJ databases">
        <title>Evolutionary Origins and Diversification of the Mycorrhizal Mutualists.</title>
        <authorList>
            <consortium name="DOE Joint Genome Institute"/>
            <consortium name="Mycorrhizal Genomics Consortium"/>
            <person name="Kohler A."/>
            <person name="Kuo A."/>
            <person name="Nagy L.G."/>
            <person name="Floudas D."/>
            <person name="Copeland A."/>
            <person name="Barry K.W."/>
            <person name="Cichocki N."/>
            <person name="Veneault-Fourrey C."/>
            <person name="LaButti K."/>
            <person name="Lindquist E.A."/>
            <person name="Lipzen A."/>
            <person name="Lundell T."/>
            <person name="Morin E."/>
            <person name="Murat C."/>
            <person name="Riley R."/>
            <person name="Ohm R."/>
            <person name="Sun H."/>
            <person name="Tunlid A."/>
            <person name="Henrissat B."/>
            <person name="Grigoriev I.V."/>
            <person name="Hibbett D.S."/>
            <person name="Martin F."/>
        </authorList>
    </citation>
    <scope>NUCLEOTIDE SEQUENCE [LARGE SCALE GENOMIC DNA]</scope>
    <source>
        <strain evidence="3 4">FD-317 M1</strain>
    </source>
</reference>
<evidence type="ECO:0000313" key="4">
    <source>
        <dbReference type="Proteomes" id="UP000053593"/>
    </source>
</evidence>
<dbReference type="Proteomes" id="UP000053593">
    <property type="component" value="Unassembled WGS sequence"/>
</dbReference>
<dbReference type="OrthoDB" id="3263055at2759"/>
<feature type="transmembrane region" description="Helical" evidence="1">
    <location>
        <begin position="109"/>
        <end position="132"/>
    </location>
</feature>
<keyword evidence="1" id="KW-0472">Membrane</keyword>
<dbReference type="PANTHER" id="PTHR40465:SF1">
    <property type="entry name" value="DUF6534 DOMAIN-CONTAINING PROTEIN"/>
    <property type="match status" value="1"/>
</dbReference>
<dbReference type="Pfam" id="PF20152">
    <property type="entry name" value="DUF6534"/>
    <property type="match status" value="1"/>
</dbReference>
<dbReference type="InterPro" id="IPR045339">
    <property type="entry name" value="DUF6534"/>
</dbReference>
<name>A0A0D0CWC6_9AGAR</name>
<keyword evidence="1" id="KW-0812">Transmembrane</keyword>
<keyword evidence="1" id="KW-1133">Transmembrane helix</keyword>
<feature type="domain" description="DUF6534" evidence="2">
    <location>
        <begin position="192"/>
        <end position="277"/>
    </location>
</feature>
<feature type="transmembrane region" description="Helical" evidence="1">
    <location>
        <begin position="252"/>
        <end position="275"/>
    </location>
</feature>
<accession>A0A0D0CWC6</accession>
<evidence type="ECO:0000313" key="3">
    <source>
        <dbReference type="EMBL" id="KIK64102.1"/>
    </source>
</evidence>
<feature type="transmembrane region" description="Helical" evidence="1">
    <location>
        <begin position="73"/>
        <end position="97"/>
    </location>
</feature>
<dbReference type="PANTHER" id="PTHR40465">
    <property type="entry name" value="CHROMOSOME 1, WHOLE GENOME SHOTGUN SEQUENCE"/>
    <property type="match status" value="1"/>
</dbReference>
<evidence type="ECO:0000259" key="2">
    <source>
        <dbReference type="Pfam" id="PF20152"/>
    </source>
</evidence>
<protein>
    <recommendedName>
        <fullName evidence="2">DUF6534 domain-containing protein</fullName>
    </recommendedName>
</protein>
<sequence length="384" mass="44011">MPHFTSSFRSFDLQRRMSESAVCKSEAIPPLHNTMGALVIGILISTALWGITCMQTHGYFSTFYTQDKIRLKLFVVFIFVLDTLHQIMVSHLLYIYLVSNYGNVEYLGVVTWSILVMVLLSAVIAVFVQLFLCWRIWILSNKSVFWISPIILIVFASFTITMVYFIKSWSLRTWVKLADLSKVSRAVNGSNFGADIAITFALVYLLRTSKSGIKRTDALMNRLMYFCLKTGLLTTLCAILSLISISVWPDTFIYITFYCALARLYANSFLATLNAREQLRKSNRPPGTSFLSYSDILWARETGEETDMLASKVRTHPSRITETVQGLNRDLESEAEMSSTGVSYSRDVWKLATKYFKRRINLRPPRPLYQFDFLAIVSVKTRKY</sequence>
<gene>
    <name evidence="3" type="ORF">GYMLUDRAFT_431952</name>
</gene>
<dbReference type="EMBL" id="KN834762">
    <property type="protein sequence ID" value="KIK64102.1"/>
    <property type="molecule type" value="Genomic_DNA"/>
</dbReference>